<feature type="domain" description="GGDEF" evidence="4">
    <location>
        <begin position="268"/>
        <end position="402"/>
    </location>
</feature>
<dbReference type="PANTHER" id="PTHR44757">
    <property type="entry name" value="DIGUANYLATE CYCLASE DGCP"/>
    <property type="match status" value="1"/>
</dbReference>
<dbReference type="Pfam" id="PF00563">
    <property type="entry name" value="EAL"/>
    <property type="match status" value="1"/>
</dbReference>
<dbReference type="InterPro" id="IPR001633">
    <property type="entry name" value="EAL_dom"/>
</dbReference>
<dbReference type="SMART" id="SM00267">
    <property type="entry name" value="GGDEF"/>
    <property type="match status" value="1"/>
</dbReference>
<dbReference type="PROSITE" id="PS50885">
    <property type="entry name" value="HAMP"/>
    <property type="match status" value="1"/>
</dbReference>
<feature type="domain" description="HAMP" evidence="3">
    <location>
        <begin position="186"/>
        <end position="238"/>
    </location>
</feature>
<keyword evidence="1" id="KW-0472">Membrane</keyword>
<dbReference type="PANTHER" id="PTHR44757:SF2">
    <property type="entry name" value="BIOFILM ARCHITECTURE MAINTENANCE PROTEIN MBAA"/>
    <property type="match status" value="1"/>
</dbReference>
<dbReference type="Pfam" id="PF00990">
    <property type="entry name" value="GGDEF"/>
    <property type="match status" value="1"/>
</dbReference>
<dbReference type="InterPro" id="IPR003660">
    <property type="entry name" value="HAMP_dom"/>
</dbReference>
<dbReference type="CDD" id="cd01948">
    <property type="entry name" value="EAL"/>
    <property type="match status" value="1"/>
</dbReference>
<dbReference type="PROSITE" id="PS50883">
    <property type="entry name" value="EAL"/>
    <property type="match status" value="1"/>
</dbReference>
<feature type="domain" description="EAL" evidence="2">
    <location>
        <begin position="411"/>
        <end position="659"/>
    </location>
</feature>
<evidence type="ECO:0000259" key="4">
    <source>
        <dbReference type="PROSITE" id="PS50887"/>
    </source>
</evidence>
<dbReference type="Gene3D" id="6.10.340.10">
    <property type="match status" value="1"/>
</dbReference>
<keyword evidence="1" id="KW-0812">Transmembrane</keyword>
<protein>
    <submittedName>
        <fullName evidence="5">Sensor domain-containing phosphodiesterase</fullName>
    </submittedName>
</protein>
<evidence type="ECO:0000256" key="1">
    <source>
        <dbReference type="SAM" id="Phobius"/>
    </source>
</evidence>
<dbReference type="SUPFAM" id="SSF141868">
    <property type="entry name" value="EAL domain-like"/>
    <property type="match status" value="1"/>
</dbReference>
<comment type="caution">
    <text evidence="5">The sequence shown here is derived from an EMBL/GenBank/DDBJ whole genome shotgun (WGS) entry which is preliminary data.</text>
</comment>
<feature type="transmembrane region" description="Helical" evidence="1">
    <location>
        <begin position="162"/>
        <end position="185"/>
    </location>
</feature>
<dbReference type="InterPro" id="IPR000160">
    <property type="entry name" value="GGDEF_dom"/>
</dbReference>
<accession>A0ABU8RV16</accession>
<dbReference type="InterPro" id="IPR035919">
    <property type="entry name" value="EAL_sf"/>
</dbReference>
<evidence type="ECO:0000313" key="5">
    <source>
        <dbReference type="EMBL" id="MEJ5976935.1"/>
    </source>
</evidence>
<evidence type="ECO:0000313" key="6">
    <source>
        <dbReference type="Proteomes" id="UP001361239"/>
    </source>
</evidence>
<dbReference type="InterPro" id="IPR043128">
    <property type="entry name" value="Rev_trsase/Diguanyl_cyclase"/>
</dbReference>
<dbReference type="InterPro" id="IPR052155">
    <property type="entry name" value="Biofilm_reg_signaling"/>
</dbReference>
<gene>
    <name evidence="5" type="ORF">WG901_09840</name>
</gene>
<organism evidence="5 6">
    <name type="scientific">Novosphingobium anseongense</name>
    <dbReference type="NCBI Taxonomy" id="3133436"/>
    <lineage>
        <taxon>Bacteria</taxon>
        <taxon>Pseudomonadati</taxon>
        <taxon>Pseudomonadota</taxon>
        <taxon>Alphaproteobacteria</taxon>
        <taxon>Sphingomonadales</taxon>
        <taxon>Sphingomonadaceae</taxon>
        <taxon>Novosphingobium</taxon>
    </lineage>
</organism>
<reference evidence="5 6" key="1">
    <citation type="submission" date="2024-03" db="EMBL/GenBank/DDBJ databases">
        <authorList>
            <person name="Jo J.-H."/>
        </authorList>
    </citation>
    <scope>NUCLEOTIDE SEQUENCE [LARGE SCALE GENOMIC DNA]</scope>
    <source>
        <strain evidence="5 6">PS1R-30</strain>
    </source>
</reference>
<dbReference type="InterPro" id="IPR029787">
    <property type="entry name" value="Nucleotide_cyclase"/>
</dbReference>
<keyword evidence="1" id="KW-1133">Transmembrane helix</keyword>
<proteinExistence type="predicted"/>
<dbReference type="SMART" id="SM00052">
    <property type="entry name" value="EAL"/>
    <property type="match status" value="1"/>
</dbReference>
<dbReference type="NCBIfam" id="TIGR00254">
    <property type="entry name" value="GGDEF"/>
    <property type="match status" value="1"/>
</dbReference>
<dbReference type="Gene3D" id="3.20.20.450">
    <property type="entry name" value="EAL domain"/>
    <property type="match status" value="1"/>
</dbReference>
<dbReference type="Proteomes" id="UP001361239">
    <property type="component" value="Unassembled WGS sequence"/>
</dbReference>
<evidence type="ECO:0000259" key="3">
    <source>
        <dbReference type="PROSITE" id="PS50885"/>
    </source>
</evidence>
<dbReference type="CDD" id="cd01949">
    <property type="entry name" value="GGDEF"/>
    <property type="match status" value="1"/>
</dbReference>
<dbReference type="PROSITE" id="PS50887">
    <property type="entry name" value="GGDEF"/>
    <property type="match status" value="1"/>
</dbReference>
<dbReference type="RefSeq" id="WP_339586893.1">
    <property type="nucleotide sequence ID" value="NZ_JBBHJZ010000002.1"/>
</dbReference>
<keyword evidence="6" id="KW-1185">Reference proteome</keyword>
<evidence type="ECO:0000259" key="2">
    <source>
        <dbReference type="PROSITE" id="PS50883"/>
    </source>
</evidence>
<dbReference type="Gene3D" id="3.30.70.270">
    <property type="match status" value="1"/>
</dbReference>
<name>A0ABU8RV16_9SPHN</name>
<sequence>MACTCALQVISQDRAFKLRAESEEMRATATNTEHAEQLVKLVAQFRLATHLYLSPASASEAARADGEMTDVAIRIGEQINALRASGMELYGLPQDIAVLNDIDQHVATIAEVRGNPASGRAERGAIDERNAQMASLAAAIEAKASADRDGAYDQLSRSSHNWQMLVIGAGTVTIAFALLILIDLLRNILPALRRMHVALRRLAEGDLDFEVGDFRLRELRALSGSLETFRRNAQAVKNLAFTDPSTGLPNRRAFVERTARKLGAGNGSIFLVMLADIDRFKHVNDDYGHAVGDRLVKLIGERMKELLGNEAIIARTGGDEFALCTMLPKGAAAATLGTDLVGAMRAPFDLGDYNVAISISLGLVETTTGESEDEVNALINQADLALYASKNGGRNRATRFTADLEEERELSRALERDLALALDDGQLRMVYQPIHSIAGGEDEVEALVRWQHPLLGEISPARFIPAAERSGLMVQLGYWIVQRALDDLSRWPHLSMSINLSPLQLQQDGFVGFLMDCCRQHAITPQRVILEVTESLSIERNTRALMTLNLLRNAGFRIALDDFGTGYSSLCMMKTFKFDRLKLDRSLITDLGKDPTSQAVFDAAVTMALRIGAEVVAEGISEEGLVDPVRSAGCTHVQGYHYSRPIEAEAVNGYYESGPTVDRKSDRKVA</sequence>
<dbReference type="EMBL" id="JBBHJZ010000002">
    <property type="protein sequence ID" value="MEJ5976935.1"/>
    <property type="molecule type" value="Genomic_DNA"/>
</dbReference>
<dbReference type="SUPFAM" id="SSF55073">
    <property type="entry name" value="Nucleotide cyclase"/>
    <property type="match status" value="1"/>
</dbReference>